<gene>
    <name evidence="1" type="ORF">F2P81_017521</name>
</gene>
<protein>
    <submittedName>
        <fullName evidence="1">Uncharacterized protein</fullName>
    </submittedName>
</protein>
<accession>A0A6A4SFY6</accession>
<dbReference type="AlphaFoldDB" id="A0A6A4SFY6"/>
<organism evidence="1 2">
    <name type="scientific">Scophthalmus maximus</name>
    <name type="common">Turbot</name>
    <name type="synonym">Psetta maxima</name>
    <dbReference type="NCBI Taxonomy" id="52904"/>
    <lineage>
        <taxon>Eukaryota</taxon>
        <taxon>Metazoa</taxon>
        <taxon>Chordata</taxon>
        <taxon>Craniata</taxon>
        <taxon>Vertebrata</taxon>
        <taxon>Euteleostomi</taxon>
        <taxon>Actinopterygii</taxon>
        <taxon>Neopterygii</taxon>
        <taxon>Teleostei</taxon>
        <taxon>Neoteleostei</taxon>
        <taxon>Acanthomorphata</taxon>
        <taxon>Carangaria</taxon>
        <taxon>Pleuronectiformes</taxon>
        <taxon>Pleuronectoidei</taxon>
        <taxon>Scophthalmidae</taxon>
        <taxon>Scophthalmus</taxon>
    </lineage>
</organism>
<reference evidence="1 2" key="1">
    <citation type="submission" date="2019-06" db="EMBL/GenBank/DDBJ databases">
        <title>Draft genomes of female and male turbot (Scophthalmus maximus).</title>
        <authorList>
            <person name="Xu H."/>
            <person name="Xu X.-W."/>
            <person name="Shao C."/>
            <person name="Chen S."/>
        </authorList>
    </citation>
    <scope>NUCLEOTIDE SEQUENCE [LARGE SCALE GENOMIC DNA]</scope>
    <source>
        <strain evidence="1">Ysfricsl-2016a</strain>
        <tissue evidence="1">Blood</tissue>
    </source>
</reference>
<comment type="caution">
    <text evidence="1">The sequence shown here is derived from an EMBL/GenBank/DDBJ whole genome shotgun (WGS) entry which is preliminary data.</text>
</comment>
<sequence>MPVFGLTSFNRLLYARSTFDSRLKEPQCLKQRRGKCLTVSSPGCMLKEHNEEVWFNESRLVQEQGEEH</sequence>
<dbReference type="Proteomes" id="UP000438429">
    <property type="component" value="Unassembled WGS sequence"/>
</dbReference>
<name>A0A6A4SFY6_SCOMX</name>
<evidence type="ECO:0000313" key="1">
    <source>
        <dbReference type="EMBL" id="KAF0030790.1"/>
    </source>
</evidence>
<proteinExistence type="predicted"/>
<evidence type="ECO:0000313" key="2">
    <source>
        <dbReference type="Proteomes" id="UP000438429"/>
    </source>
</evidence>
<dbReference type="EMBL" id="VEVO01000015">
    <property type="protein sequence ID" value="KAF0030790.1"/>
    <property type="molecule type" value="Genomic_DNA"/>
</dbReference>